<evidence type="ECO:0000256" key="4">
    <source>
        <dbReference type="ARBA" id="ARBA00022692"/>
    </source>
</evidence>
<name>A0ABV9T4Q1_9BACT</name>
<evidence type="ECO:0000256" key="1">
    <source>
        <dbReference type="ARBA" id="ARBA00004571"/>
    </source>
</evidence>
<dbReference type="Pfam" id="PF13715">
    <property type="entry name" value="CarbopepD_reg_2"/>
    <property type="match status" value="1"/>
</dbReference>
<dbReference type="PROSITE" id="PS52016">
    <property type="entry name" value="TONB_DEPENDENT_REC_3"/>
    <property type="match status" value="1"/>
</dbReference>
<dbReference type="Gene3D" id="2.170.130.10">
    <property type="entry name" value="TonB-dependent receptor, plug domain"/>
    <property type="match status" value="1"/>
</dbReference>
<keyword evidence="2 7" id="KW-0813">Transport</keyword>
<evidence type="ECO:0000256" key="6">
    <source>
        <dbReference type="ARBA" id="ARBA00023237"/>
    </source>
</evidence>
<accession>A0ABV9T4Q1</accession>
<dbReference type="InterPro" id="IPR039426">
    <property type="entry name" value="TonB-dep_rcpt-like"/>
</dbReference>
<evidence type="ECO:0000313" key="11">
    <source>
        <dbReference type="Proteomes" id="UP001595818"/>
    </source>
</evidence>
<dbReference type="InterPro" id="IPR036942">
    <property type="entry name" value="Beta-barrel_TonB_sf"/>
</dbReference>
<gene>
    <name evidence="10" type="ORF">ACFPFU_15835</name>
</gene>
<evidence type="ECO:0000256" key="7">
    <source>
        <dbReference type="PROSITE-ProRule" id="PRU01360"/>
    </source>
</evidence>
<feature type="domain" description="TonB-dependent receptor plug" evidence="9">
    <location>
        <begin position="126"/>
        <end position="230"/>
    </location>
</feature>
<evidence type="ECO:0000256" key="5">
    <source>
        <dbReference type="ARBA" id="ARBA00023136"/>
    </source>
</evidence>
<dbReference type="Pfam" id="PF07715">
    <property type="entry name" value="Plug"/>
    <property type="match status" value="1"/>
</dbReference>
<dbReference type="InterPro" id="IPR037066">
    <property type="entry name" value="Plug_dom_sf"/>
</dbReference>
<protein>
    <submittedName>
        <fullName evidence="10">SusC/RagA family TonB-linked outer membrane protein</fullName>
    </submittedName>
</protein>
<comment type="subcellular location">
    <subcellularLocation>
        <location evidence="1 7">Cell outer membrane</location>
        <topology evidence="1 7">Multi-pass membrane protein</topology>
    </subcellularLocation>
</comment>
<keyword evidence="6 7" id="KW-0998">Cell outer membrane</keyword>
<comment type="similarity">
    <text evidence="7">Belongs to the TonB-dependent receptor family.</text>
</comment>
<reference evidence="11" key="1">
    <citation type="journal article" date="2019" name="Int. J. Syst. Evol. Microbiol.">
        <title>The Global Catalogue of Microorganisms (GCM) 10K type strain sequencing project: providing services to taxonomists for standard genome sequencing and annotation.</title>
        <authorList>
            <consortium name="The Broad Institute Genomics Platform"/>
            <consortium name="The Broad Institute Genome Sequencing Center for Infectious Disease"/>
            <person name="Wu L."/>
            <person name="Ma J."/>
        </authorList>
    </citation>
    <scope>NUCLEOTIDE SEQUENCE [LARGE SCALE GENOMIC DNA]</scope>
    <source>
        <strain evidence="11">CGMCC 4.7466</strain>
    </source>
</reference>
<dbReference type="NCBIfam" id="TIGR04056">
    <property type="entry name" value="OMP_RagA_SusC"/>
    <property type="match status" value="1"/>
</dbReference>
<keyword evidence="4 7" id="KW-0812">Transmembrane</keyword>
<dbReference type="InterPro" id="IPR023996">
    <property type="entry name" value="TonB-dep_OMP_SusC/RagA"/>
</dbReference>
<dbReference type="Gene3D" id="2.60.40.1120">
    <property type="entry name" value="Carboxypeptidase-like, regulatory domain"/>
    <property type="match status" value="1"/>
</dbReference>
<proteinExistence type="inferred from homology"/>
<dbReference type="Proteomes" id="UP001595818">
    <property type="component" value="Unassembled WGS sequence"/>
</dbReference>
<dbReference type="InterPro" id="IPR012910">
    <property type="entry name" value="Plug_dom"/>
</dbReference>
<keyword evidence="3 7" id="KW-1134">Transmembrane beta strand</keyword>
<keyword evidence="11" id="KW-1185">Reference proteome</keyword>
<evidence type="ECO:0000259" key="9">
    <source>
        <dbReference type="Pfam" id="PF07715"/>
    </source>
</evidence>
<dbReference type="SUPFAM" id="SSF49464">
    <property type="entry name" value="Carboxypeptidase regulatory domain-like"/>
    <property type="match status" value="1"/>
</dbReference>
<dbReference type="SUPFAM" id="SSF56935">
    <property type="entry name" value="Porins"/>
    <property type="match status" value="1"/>
</dbReference>
<feature type="chain" id="PRO_5045770788" evidence="8">
    <location>
        <begin position="31"/>
        <end position="1037"/>
    </location>
</feature>
<comment type="caution">
    <text evidence="10">The sequence shown here is derived from an EMBL/GenBank/DDBJ whole genome shotgun (WGS) entry which is preliminary data.</text>
</comment>
<dbReference type="Gene3D" id="2.40.170.20">
    <property type="entry name" value="TonB-dependent receptor, beta-barrel domain"/>
    <property type="match status" value="1"/>
</dbReference>
<dbReference type="InterPro" id="IPR008969">
    <property type="entry name" value="CarboxyPept-like_regulatory"/>
</dbReference>
<evidence type="ECO:0000256" key="8">
    <source>
        <dbReference type="SAM" id="SignalP"/>
    </source>
</evidence>
<dbReference type="RefSeq" id="WP_377065758.1">
    <property type="nucleotide sequence ID" value="NZ_JBHSJJ010000009.1"/>
</dbReference>
<evidence type="ECO:0000313" key="10">
    <source>
        <dbReference type="EMBL" id="MFC4873170.1"/>
    </source>
</evidence>
<keyword evidence="5 7" id="KW-0472">Membrane</keyword>
<sequence>MKENLLIHSVRFSRKLLPFMALFFASALIAAGQQVSGIVTDENDLTLPGVTIVEKGTSNGTVTDIDGRYAINVGNDAVLVFSFIGYQTTEVVIGNQSEIDLSLEPDVGQLEEVIVTGYRTQARGMVTGSVASVSAAEFEDIPTDNLSNALAGRLAGTTITQNAGTPGRESNVRIRSQGTFNNTAPLYVIDGMINDNFAFDGLHPSEVESITILKDGASAAIYGSRAANGVVLVTTKRGKEGKPKFNYNGTVGVQTPTRLPRSLNAYQHALGINNAFDYIGTPPNNVNYYTEDELEYFRNNSWDWVDELWVNPVTTQHALNVSGGTDRVSYFLGGAYTYSSGSFENLDFQKLNLRANVDVKITDDLTVSMDMNTDTRLTKGPSWGGNDWGHEDLYKALVLRPNMVPPYIDGLPVGNWVEWHPGAVIDGMGGYDRRDWRAYETRFSMKYDVPFIEGLTAKVTYNLYRRDEQRKQFNLPYNMTLFNTLGEHNHIVGTEPVGIRPRAAQEFLLRRNDQRQRYQLNGQLNYQRSFGDHTIDALFVYEQAETDHEWFHGRRDNFISPTMDQFVGGSAAPEHSQVNGSQLQTARISYVGLMGYNYQDRYMLEGSFRYDGSVVFAPENRWGFFPSISGGWRLSNESFFDSNFFDNMMLRASYGILGNDQVGTFQWLQSYTINNGAIFNTASQGLAPGRLVNRDITWEKSRSYNVGLNTTFWNNSLNLVVDVFHRNTFDILGSRQTSIPSTFGAVMPDENYQEIDSKGFEVELGYNRSFGTGANQFSYRIRGNFGYATNKIIKIDEPENLRPHQSQIGRPVGGHFGYVATGIIRTQEDLDALPAGYNILGVDPMLGMLNYQDNRGPVSDEPDGRITADDQEWLARYSVPPMNFGLSLGASYRSFSIDALFQGVAGHHVMMHVNGRDFQRRAEESSYAYWADSWTPDNPDGAYPGYRGTHYRTRFDPSSFWLRDGSFLRLKNLNISYGLPKPLLNTVGVDNIRVFFTGTNLFLLHDNIGDWGFDPEVNNIRSYPNMKTYSLGLNITM</sequence>
<dbReference type="InterPro" id="IPR023997">
    <property type="entry name" value="TonB-dep_OMP_SusC/RagA_CS"/>
</dbReference>
<dbReference type="NCBIfam" id="TIGR04057">
    <property type="entry name" value="SusC_RagA_signa"/>
    <property type="match status" value="1"/>
</dbReference>
<dbReference type="EMBL" id="JBHSJJ010000009">
    <property type="protein sequence ID" value="MFC4873170.1"/>
    <property type="molecule type" value="Genomic_DNA"/>
</dbReference>
<evidence type="ECO:0000256" key="3">
    <source>
        <dbReference type="ARBA" id="ARBA00022452"/>
    </source>
</evidence>
<feature type="signal peptide" evidence="8">
    <location>
        <begin position="1"/>
        <end position="30"/>
    </location>
</feature>
<organism evidence="10 11">
    <name type="scientific">Negadavirga shengliensis</name>
    <dbReference type="NCBI Taxonomy" id="1389218"/>
    <lineage>
        <taxon>Bacteria</taxon>
        <taxon>Pseudomonadati</taxon>
        <taxon>Bacteroidota</taxon>
        <taxon>Cytophagia</taxon>
        <taxon>Cytophagales</taxon>
        <taxon>Cyclobacteriaceae</taxon>
        <taxon>Negadavirga</taxon>
    </lineage>
</organism>
<evidence type="ECO:0000256" key="2">
    <source>
        <dbReference type="ARBA" id="ARBA00022448"/>
    </source>
</evidence>
<keyword evidence="8" id="KW-0732">Signal</keyword>